<organism evidence="11 12">
    <name type="scientific">Campylobacter novaezeelandiae</name>
    <dbReference type="NCBI Taxonomy" id="2267891"/>
    <lineage>
        <taxon>Bacteria</taxon>
        <taxon>Pseudomonadati</taxon>
        <taxon>Campylobacterota</taxon>
        <taxon>Epsilonproteobacteria</taxon>
        <taxon>Campylobacterales</taxon>
        <taxon>Campylobacteraceae</taxon>
        <taxon>Campylobacter</taxon>
    </lineage>
</organism>
<feature type="domain" description="Alpha-D-phosphohexomutase alpha/beta/alpha" evidence="10">
    <location>
        <begin position="257"/>
        <end position="361"/>
    </location>
</feature>
<dbReference type="CDD" id="cd03089">
    <property type="entry name" value="PMM_PGM"/>
    <property type="match status" value="1"/>
</dbReference>
<feature type="domain" description="Alpha-D-phosphohexomutase alpha/beta/alpha" evidence="8">
    <location>
        <begin position="5"/>
        <end position="122"/>
    </location>
</feature>
<evidence type="ECO:0000256" key="1">
    <source>
        <dbReference type="ARBA" id="ARBA00001946"/>
    </source>
</evidence>
<evidence type="ECO:0000259" key="8">
    <source>
        <dbReference type="Pfam" id="PF02878"/>
    </source>
</evidence>
<evidence type="ECO:0000313" key="11">
    <source>
        <dbReference type="EMBL" id="TBR80155.1"/>
    </source>
</evidence>
<gene>
    <name evidence="11" type="ORF">DU473_06170</name>
</gene>
<dbReference type="InterPro" id="IPR005841">
    <property type="entry name" value="Alpha-D-phosphohexomutase_SF"/>
</dbReference>
<accession>A0A4Q9JVM1</accession>
<comment type="caution">
    <text evidence="11">The sequence shown here is derived from an EMBL/GenBank/DDBJ whole genome shotgun (WGS) entry which is preliminary data.</text>
</comment>
<dbReference type="SUPFAM" id="SSF53738">
    <property type="entry name" value="Phosphoglucomutase, first 3 domains"/>
    <property type="match status" value="3"/>
</dbReference>
<dbReference type="PANTHER" id="PTHR43771:SF2">
    <property type="entry name" value="PHOSPHOMANNOMUTASE_PHOSPHOGLUCOMUTASE"/>
    <property type="match status" value="1"/>
</dbReference>
<dbReference type="InterPro" id="IPR005843">
    <property type="entry name" value="A-D-PHexomutase_C"/>
</dbReference>
<dbReference type="GO" id="GO:0046872">
    <property type="term" value="F:metal ion binding"/>
    <property type="evidence" value="ECO:0007669"/>
    <property type="project" value="UniProtKB-KW"/>
</dbReference>
<evidence type="ECO:0000256" key="6">
    <source>
        <dbReference type="ARBA" id="ARBA00023235"/>
    </source>
</evidence>
<evidence type="ECO:0000313" key="12">
    <source>
        <dbReference type="Proteomes" id="UP000292583"/>
    </source>
</evidence>
<keyword evidence="6" id="KW-0413">Isomerase</keyword>
<dbReference type="InterPro" id="IPR005844">
    <property type="entry name" value="A-D-PHexomutase_a/b/a-I"/>
</dbReference>
<dbReference type="Gene3D" id="3.30.310.50">
    <property type="entry name" value="Alpha-D-phosphohexomutase, C-terminal domain"/>
    <property type="match status" value="1"/>
</dbReference>
<dbReference type="GO" id="GO:0016868">
    <property type="term" value="F:intramolecular phosphotransferase activity"/>
    <property type="evidence" value="ECO:0007669"/>
    <property type="project" value="InterPro"/>
</dbReference>
<evidence type="ECO:0000256" key="3">
    <source>
        <dbReference type="ARBA" id="ARBA00022553"/>
    </source>
</evidence>
<dbReference type="Pfam" id="PF00408">
    <property type="entry name" value="PGM_PMM_IV"/>
    <property type="match status" value="1"/>
</dbReference>
<dbReference type="InterPro" id="IPR036900">
    <property type="entry name" value="A-D-PHexomutase_C_sf"/>
</dbReference>
<dbReference type="InterPro" id="IPR005845">
    <property type="entry name" value="A-D-PHexomutase_a/b/a-II"/>
</dbReference>
<feature type="domain" description="Alpha-D-phosphohexomutase alpha/beta/alpha" evidence="9">
    <location>
        <begin position="154"/>
        <end position="250"/>
    </location>
</feature>
<comment type="cofactor">
    <cofactor evidence="1">
        <name>Mg(2+)</name>
        <dbReference type="ChEBI" id="CHEBI:18420"/>
    </cofactor>
</comment>
<keyword evidence="4" id="KW-0479">Metal-binding</keyword>
<dbReference type="Pfam" id="PF02879">
    <property type="entry name" value="PGM_PMM_II"/>
    <property type="match status" value="1"/>
</dbReference>
<feature type="domain" description="Alpha-D-phosphohexomutase C-terminal" evidence="7">
    <location>
        <begin position="366"/>
        <end position="443"/>
    </location>
</feature>
<dbReference type="RefSeq" id="WP_131186737.1">
    <property type="nucleotide sequence ID" value="NZ_CP076657.1"/>
</dbReference>
<sequence>MFDVIFREYDIRGIYNKELNEKSVKAIGYALGLLMLERSCKNVSVGYDARYSAKELFNYLVSGLNKAGIEVYDIGLVPTPLGYFSLYEGFKFDANIMITGSHNPKDYNGFKITIHKESFFGKELKEFSKEVYKYLDDEIEDNFKVKKYDILNVYISYMCEHFKTLKNFSYPFVVDCANGAAGVVIETLIKELQLKAHILFKEPDGNFPNHSPDPTEVENLKPLQDFLKENENCHLGFAFDGDADRLVVLSQNHIFCGDELCYLFAKNINNPRVLGEVKCSKNLFDEVSKFGTIFMGKTGHSNIKQMMREKNIDLAAEVSGHIFFKDKYFGYDDGIYALFRTLELAYKGYDLESMINSLPKLYATPEIKIAVEEKFKFILVDEFKKAIEKGALKDVKSLCEIDGVRIDFGYGWALLRASNTSPFLIMRFEAQSEEEVKNLKNMVNSLFEDINKKFMLTEL</sequence>
<dbReference type="PRINTS" id="PR00509">
    <property type="entry name" value="PGMPMM"/>
</dbReference>
<dbReference type="InterPro" id="IPR016055">
    <property type="entry name" value="A-D-PHexomutase_a/b/a-I/II/III"/>
</dbReference>
<dbReference type="Pfam" id="PF02878">
    <property type="entry name" value="PGM_PMM_I"/>
    <property type="match status" value="1"/>
</dbReference>
<dbReference type="SUPFAM" id="SSF55957">
    <property type="entry name" value="Phosphoglucomutase, C-terminal domain"/>
    <property type="match status" value="1"/>
</dbReference>
<reference evidence="11 12" key="1">
    <citation type="submission" date="2018-07" db="EMBL/GenBank/DDBJ databases">
        <title>Campylobacter zealandensis sp. nov., isolated from birds and water in New Zealand.</title>
        <authorList>
            <person name="Wilkinson D.A."/>
            <person name="Biggs P.J."/>
            <person name="French N.P."/>
            <person name="Midwinter A.C."/>
        </authorList>
    </citation>
    <scope>NUCLEOTIDE SEQUENCE [LARGE SCALE GENOMIC DNA]</scope>
    <source>
        <strain evidence="11 12">B423b</strain>
    </source>
</reference>
<dbReference type="OrthoDB" id="9803322at2"/>
<evidence type="ECO:0000256" key="4">
    <source>
        <dbReference type="ARBA" id="ARBA00022723"/>
    </source>
</evidence>
<dbReference type="Pfam" id="PF02880">
    <property type="entry name" value="PGM_PMM_III"/>
    <property type="match status" value="1"/>
</dbReference>
<evidence type="ECO:0000256" key="5">
    <source>
        <dbReference type="ARBA" id="ARBA00022842"/>
    </source>
</evidence>
<comment type="similarity">
    <text evidence="2">Belongs to the phosphohexose mutase family.</text>
</comment>
<protein>
    <submittedName>
        <fullName evidence="11">Phosphomannomutase/phosphoglucomutase</fullName>
    </submittedName>
</protein>
<dbReference type="AlphaFoldDB" id="A0A4Q9JVM1"/>
<evidence type="ECO:0000259" key="10">
    <source>
        <dbReference type="Pfam" id="PF02880"/>
    </source>
</evidence>
<dbReference type="InterPro" id="IPR005846">
    <property type="entry name" value="A-D-PHexomutase_a/b/a-III"/>
</dbReference>
<dbReference type="PANTHER" id="PTHR43771">
    <property type="entry name" value="PHOSPHOMANNOMUTASE"/>
    <property type="match status" value="1"/>
</dbReference>
<evidence type="ECO:0000259" key="9">
    <source>
        <dbReference type="Pfam" id="PF02879"/>
    </source>
</evidence>
<proteinExistence type="inferred from homology"/>
<keyword evidence="12" id="KW-1185">Reference proteome</keyword>
<name>A0A4Q9JVM1_9BACT</name>
<keyword evidence="3" id="KW-0597">Phosphoprotein</keyword>
<dbReference type="EMBL" id="QPGR01000011">
    <property type="protein sequence ID" value="TBR80155.1"/>
    <property type="molecule type" value="Genomic_DNA"/>
</dbReference>
<keyword evidence="5" id="KW-0460">Magnesium</keyword>
<dbReference type="GO" id="GO:0005975">
    <property type="term" value="P:carbohydrate metabolic process"/>
    <property type="evidence" value="ECO:0007669"/>
    <property type="project" value="InterPro"/>
</dbReference>
<evidence type="ECO:0000256" key="2">
    <source>
        <dbReference type="ARBA" id="ARBA00010231"/>
    </source>
</evidence>
<evidence type="ECO:0000259" key="7">
    <source>
        <dbReference type="Pfam" id="PF00408"/>
    </source>
</evidence>
<dbReference type="Proteomes" id="UP000292583">
    <property type="component" value="Unassembled WGS sequence"/>
</dbReference>
<dbReference type="Gene3D" id="3.40.120.10">
    <property type="entry name" value="Alpha-D-Glucose-1,6-Bisphosphate, subunit A, domain 3"/>
    <property type="match status" value="3"/>
</dbReference>